<feature type="region of interest" description="Disordered" evidence="1">
    <location>
        <begin position="158"/>
        <end position="218"/>
    </location>
</feature>
<dbReference type="Gene3D" id="2.70.70.10">
    <property type="entry name" value="Glucose Permease (Domain IIA)"/>
    <property type="match status" value="1"/>
</dbReference>
<gene>
    <name evidence="3" type="ORF">GC722_10160</name>
</gene>
<reference evidence="3 4" key="1">
    <citation type="submission" date="2019-12" db="EMBL/GenBank/DDBJ databases">
        <title>Auraticoccus cholistani sp. nov., an actinomycete isolated from soil of Cholistan desert.</title>
        <authorList>
            <person name="Cheema M.T."/>
        </authorList>
    </citation>
    <scope>NUCLEOTIDE SEQUENCE [LARGE SCALE GENOMIC DNA]</scope>
    <source>
        <strain evidence="3 4">F435</strain>
    </source>
</reference>
<name>A0A6A9UXQ4_9ACTN</name>
<evidence type="ECO:0000259" key="2">
    <source>
        <dbReference type="Pfam" id="PF01551"/>
    </source>
</evidence>
<dbReference type="AlphaFoldDB" id="A0A6A9UXQ4"/>
<dbReference type="Proteomes" id="UP000435304">
    <property type="component" value="Unassembled WGS sequence"/>
</dbReference>
<feature type="compositionally biased region" description="Polar residues" evidence="1">
    <location>
        <begin position="204"/>
        <end position="213"/>
    </location>
</feature>
<proteinExistence type="predicted"/>
<dbReference type="PANTHER" id="PTHR21666:SF270">
    <property type="entry name" value="MUREIN HYDROLASE ACTIVATOR ENVC"/>
    <property type="match status" value="1"/>
</dbReference>
<feature type="compositionally biased region" description="Basic and acidic residues" evidence="1">
    <location>
        <begin position="118"/>
        <end position="128"/>
    </location>
</feature>
<dbReference type="PANTHER" id="PTHR21666">
    <property type="entry name" value="PEPTIDASE-RELATED"/>
    <property type="match status" value="1"/>
</dbReference>
<feature type="compositionally biased region" description="Low complexity" evidence="1">
    <location>
        <begin position="90"/>
        <end position="103"/>
    </location>
</feature>
<dbReference type="EMBL" id="WPCU01000006">
    <property type="protein sequence ID" value="MVA76384.1"/>
    <property type="molecule type" value="Genomic_DNA"/>
</dbReference>
<feature type="compositionally biased region" description="Polar residues" evidence="1">
    <location>
        <begin position="104"/>
        <end position="116"/>
    </location>
</feature>
<protein>
    <submittedName>
        <fullName evidence="3">Peptidoglycan DD-metalloendopeptidase family protein</fullName>
    </submittedName>
</protein>
<dbReference type="Pfam" id="PF01551">
    <property type="entry name" value="Peptidase_M23"/>
    <property type="match status" value="1"/>
</dbReference>
<sequence>MSVGTFRRAKARRALVDDESSHSSSTVSPRSILSHGLAALAISVLGLGVAGSVSLTSAAQSTQVDARASLTADNPDVTRAEPATKAAGLSVANQAAVQQSQASTEDPTGESGTLDSFSGRDARETRNSVRAELDRAIAAKQVAERASELSKLDEEVVTSSRKAIQDDRAKELQATGQEIEEEDERIKAEEKRKAEERKRKAEQATGTLVSPQSAAPAAEDYEFEGELGKGGGAAPIASGSYSIAARWGAVGSWSRYHTGIDLSAPIGTPIRAAADGVVVSPASGAGWAGVHVVIKHADGSHTLYAHMASTAVQPGQQVKAGDLVGVVGMTGRTFGPHLHFEWYPAGTTPGDVYSSKDPYVWMLALGVRL</sequence>
<evidence type="ECO:0000313" key="4">
    <source>
        <dbReference type="Proteomes" id="UP000435304"/>
    </source>
</evidence>
<feature type="domain" description="M23ase beta-sheet core" evidence="2">
    <location>
        <begin position="256"/>
        <end position="346"/>
    </location>
</feature>
<evidence type="ECO:0000256" key="1">
    <source>
        <dbReference type="SAM" id="MobiDB-lite"/>
    </source>
</evidence>
<feature type="compositionally biased region" description="Basic and acidic residues" evidence="1">
    <location>
        <begin position="184"/>
        <end position="202"/>
    </location>
</feature>
<comment type="caution">
    <text evidence="3">The sequence shown here is derived from an EMBL/GenBank/DDBJ whole genome shotgun (WGS) entry which is preliminary data.</text>
</comment>
<organism evidence="3 4">
    <name type="scientific">Auraticoccus cholistanensis</name>
    <dbReference type="NCBI Taxonomy" id="2656650"/>
    <lineage>
        <taxon>Bacteria</taxon>
        <taxon>Bacillati</taxon>
        <taxon>Actinomycetota</taxon>
        <taxon>Actinomycetes</taxon>
        <taxon>Propionibacteriales</taxon>
        <taxon>Propionibacteriaceae</taxon>
        <taxon>Auraticoccus</taxon>
    </lineage>
</organism>
<dbReference type="GO" id="GO:0004222">
    <property type="term" value="F:metalloendopeptidase activity"/>
    <property type="evidence" value="ECO:0007669"/>
    <property type="project" value="TreeGrafter"/>
</dbReference>
<dbReference type="InterPro" id="IPR011055">
    <property type="entry name" value="Dup_hybrid_motif"/>
</dbReference>
<dbReference type="InterPro" id="IPR016047">
    <property type="entry name" value="M23ase_b-sheet_dom"/>
</dbReference>
<feature type="region of interest" description="Disordered" evidence="1">
    <location>
        <begin position="1"/>
        <end position="30"/>
    </location>
</feature>
<evidence type="ECO:0000313" key="3">
    <source>
        <dbReference type="EMBL" id="MVA76384.1"/>
    </source>
</evidence>
<accession>A0A6A9UXQ4</accession>
<feature type="region of interest" description="Disordered" evidence="1">
    <location>
        <begin position="85"/>
        <end position="128"/>
    </location>
</feature>
<dbReference type="SUPFAM" id="SSF51261">
    <property type="entry name" value="Duplicated hybrid motif"/>
    <property type="match status" value="1"/>
</dbReference>
<dbReference type="CDD" id="cd12797">
    <property type="entry name" value="M23_peptidase"/>
    <property type="match status" value="1"/>
</dbReference>
<dbReference type="InterPro" id="IPR050570">
    <property type="entry name" value="Cell_wall_metabolism_enzyme"/>
</dbReference>
<keyword evidence="4" id="KW-1185">Reference proteome</keyword>